<sequence length="1096" mass="125496">MRKVALKEYDIEVISDWLIRKSLANIFQTTTNTMGGPSVTAVSRLKKDYAKLMKDPVPFVIAAPLHSNILEWHYVIRGAPQTPYEGYYYNRFIKWTFAYFAGGLYHGKLIFPPDFPFKPPSIFMITPSGRFQTNTRLCLSISDFHPDTWNPAWTVSTIITGLLSFMNDTAPTLGSVTSSDAEKRSLARKSREFNLKDRIFCELFSDLAKEIREELADEQSKLSDENTVDDATSLRRSGEEGDYATLTYNLVVLAGVVLIAFALDMKMTRRTLVSVRMLLILCGCAVCVICTITLLLSCSCDERDALNALPGFAPYSLLRPRSSKIVDLPSVYLIISIMSSPSDSAVRTVIRNTWLRSSSRAWVELAHASKFAGRRTFRHVFSIGTKNLSLLMKERLEEENNLFGDLIFLENLSDSYQNLAKKTLLTLQALHLMYKFQFLLKVDSDSFVRLKGLMKALKDIEHPRLYWGFLDGRAKPKRKGKWAEKDWVICDRYVPYQLGGGYVLSYKLVDFFVRNMDLLKLYRNEDVSVGAWLAGLSVRYVHDPRFDTEFRSRGCNNQYIITHSQTPESLVKFYTSLVNTGKLCEKEYRIRPSYVYDCAMHRLQGAHLEDSSLFYNGTCQAELILWQLIAPFSILLRNIAVPWIFVGFRFALSNGFWLKFSLDFLFIVLPIILSLTLFSDHISVILLLELVALLSLIVFSLCEYCFIAREKPTLYQIFSQVVDDQHSPTKFVTYMRTMVLIATATAILAVDFDVFPRRFAKTHTYGRSIMDVGTASFVYCFAVVDVFKNFPSRNKFSSAQRNIRKHLSAAVLLCLGFGRTLILHLLKYPQQIVEYGVHWNFFITLACLRTVVQLLGRRFHLLFGLVIISVYQYLLSEKDLQKWLLSESAPRDNLVAMNREGIFSLFGYLSLYYFASSIASFMSSTGIRLKSWFCKTFQLLVIAIFLFFAQKSSEIFLGPPSRRIANLPYVLEMLVFNTIFMASCLLVQLASIFGWAAQMPQFSVGIRVDFFPLIYQFHIDFADESPFERLKPCVLDSLNQYGMQFFLLTNILTGFINLIISTISVTDIYHSTAVIIVYMFTSCAAIHVYKRLRFIP</sequence>
<organism evidence="21">
    <name type="scientific">Thelazia callipaeda</name>
    <name type="common">Oriental eyeworm</name>
    <name type="synonym">Parasitic nematode</name>
    <dbReference type="NCBI Taxonomy" id="103827"/>
    <lineage>
        <taxon>Eukaryota</taxon>
        <taxon>Metazoa</taxon>
        <taxon>Ecdysozoa</taxon>
        <taxon>Nematoda</taxon>
        <taxon>Chromadorea</taxon>
        <taxon>Rhabditida</taxon>
        <taxon>Spirurina</taxon>
        <taxon>Spiruromorpha</taxon>
        <taxon>Thelazioidea</taxon>
        <taxon>Thelaziidae</taxon>
        <taxon>Thelazia</taxon>
    </lineage>
</organism>
<feature type="transmembrane region" description="Helical" evidence="17">
    <location>
        <begin position="684"/>
        <end position="707"/>
    </location>
</feature>
<evidence type="ECO:0000256" key="16">
    <source>
        <dbReference type="ARBA" id="ARBA00066517"/>
    </source>
</evidence>
<dbReference type="FunFam" id="3.10.110.10:FF:000109">
    <property type="entry name" value="Ubiquitin-conjugating enzyme E2 J2-like"/>
    <property type="match status" value="1"/>
</dbReference>
<evidence type="ECO:0000256" key="7">
    <source>
        <dbReference type="ARBA" id="ARBA00022676"/>
    </source>
</evidence>
<dbReference type="GO" id="GO:0000139">
    <property type="term" value="C:Golgi membrane"/>
    <property type="evidence" value="ECO:0007669"/>
    <property type="project" value="UniProtKB-SubCell"/>
</dbReference>
<dbReference type="STRING" id="103827.A0A158RCV2"/>
<dbReference type="WBParaSite" id="TCLT_0000900701-mRNA-1">
    <property type="protein sequence ID" value="TCLT_0000900701-mRNA-1"/>
    <property type="gene ID" value="TCLT_0000900701"/>
</dbReference>
<dbReference type="Pfam" id="PF01762">
    <property type="entry name" value="Galactosyl_T"/>
    <property type="match status" value="1"/>
</dbReference>
<reference evidence="19 20" key="2">
    <citation type="submission" date="2018-11" db="EMBL/GenBank/DDBJ databases">
        <authorList>
            <consortium name="Pathogen Informatics"/>
        </authorList>
    </citation>
    <scope>NUCLEOTIDE SEQUENCE [LARGE SCALE GENOMIC DNA]</scope>
</reference>
<dbReference type="AlphaFoldDB" id="A0A158RCV2"/>
<accession>A0A158RCV2</accession>
<evidence type="ECO:0000256" key="15">
    <source>
        <dbReference type="ARBA" id="ARBA00023211"/>
    </source>
</evidence>
<evidence type="ECO:0000259" key="18">
    <source>
        <dbReference type="PROSITE" id="PS50127"/>
    </source>
</evidence>
<gene>
    <name evidence="19" type="ORF">TCLT_LOCUS8996</name>
</gene>
<keyword evidence="15" id="KW-0464">Manganese</keyword>
<comment type="subcellular location">
    <subcellularLocation>
        <location evidence="3">Golgi apparatus membrane</location>
        <topology evidence="3">Single-pass type II membrane protein</topology>
    </subcellularLocation>
    <subcellularLocation>
        <location evidence="2">Membrane</location>
        <topology evidence="2">Multi-pass membrane protein</topology>
    </subcellularLocation>
</comment>
<evidence type="ECO:0000256" key="8">
    <source>
        <dbReference type="ARBA" id="ARBA00022679"/>
    </source>
</evidence>
<comment type="pathway">
    <text evidence="5">Glycan metabolism; heparan sulfate biosynthesis.</text>
</comment>
<feature type="transmembrane region" description="Helical" evidence="17">
    <location>
        <begin position="901"/>
        <end position="920"/>
    </location>
</feature>
<keyword evidence="10" id="KW-0735">Signal-anchor</keyword>
<dbReference type="SUPFAM" id="SSF54495">
    <property type="entry name" value="UBC-like"/>
    <property type="match status" value="1"/>
</dbReference>
<dbReference type="EC" id="2.4.1.134" evidence="16"/>
<dbReference type="GO" id="GO:0005783">
    <property type="term" value="C:endoplasmic reticulum"/>
    <property type="evidence" value="ECO:0007669"/>
    <property type="project" value="TreeGrafter"/>
</dbReference>
<keyword evidence="12" id="KW-0333">Golgi apparatus</keyword>
<dbReference type="PROSITE" id="PS50127">
    <property type="entry name" value="UBC_2"/>
    <property type="match status" value="1"/>
</dbReference>
<evidence type="ECO:0000313" key="21">
    <source>
        <dbReference type="WBParaSite" id="TCLT_0000900701-mRNA-1"/>
    </source>
</evidence>
<dbReference type="InterPro" id="IPR000608">
    <property type="entry name" value="UBC"/>
</dbReference>
<feature type="transmembrane region" description="Helical" evidence="17">
    <location>
        <begin position="768"/>
        <end position="787"/>
    </location>
</feature>
<proteinExistence type="inferred from homology"/>
<evidence type="ECO:0000256" key="1">
    <source>
        <dbReference type="ARBA" id="ARBA00001936"/>
    </source>
</evidence>
<dbReference type="OMA" id="WQLIAPF"/>
<evidence type="ECO:0000256" key="17">
    <source>
        <dbReference type="SAM" id="Phobius"/>
    </source>
</evidence>
<feature type="domain" description="UBC core" evidence="18">
    <location>
        <begin position="40"/>
        <end position="206"/>
    </location>
</feature>
<feature type="transmembrane region" description="Helical" evidence="17">
    <location>
        <begin position="624"/>
        <end position="648"/>
    </location>
</feature>
<feature type="transmembrane region" description="Helical" evidence="17">
    <location>
        <begin position="243"/>
        <end position="263"/>
    </location>
</feature>
<feature type="transmembrane region" description="Helical" evidence="17">
    <location>
        <begin position="969"/>
        <end position="997"/>
    </location>
</feature>
<evidence type="ECO:0000256" key="9">
    <source>
        <dbReference type="ARBA" id="ARBA00022692"/>
    </source>
</evidence>
<dbReference type="Pfam" id="PF06423">
    <property type="entry name" value="GWT1"/>
    <property type="match status" value="1"/>
</dbReference>
<dbReference type="OrthoDB" id="1158011at2759"/>
<dbReference type="InterPro" id="IPR016135">
    <property type="entry name" value="UBQ-conjugating_enzyme/RWD"/>
</dbReference>
<evidence type="ECO:0000313" key="20">
    <source>
        <dbReference type="Proteomes" id="UP000276776"/>
    </source>
</evidence>
<dbReference type="FunFam" id="3.90.550.50:FF:000018">
    <property type="entry name" value="Hexosyltransferase"/>
    <property type="match status" value="1"/>
</dbReference>
<dbReference type="CDD" id="cd23799">
    <property type="entry name" value="UBCc_UBE2J"/>
    <property type="match status" value="1"/>
</dbReference>
<evidence type="ECO:0000256" key="2">
    <source>
        <dbReference type="ARBA" id="ARBA00004141"/>
    </source>
</evidence>
<dbReference type="GO" id="GO:0006506">
    <property type="term" value="P:GPI anchor biosynthetic process"/>
    <property type="evidence" value="ECO:0007669"/>
    <property type="project" value="InterPro"/>
</dbReference>
<feature type="transmembrane region" description="Helical" evidence="17">
    <location>
        <begin position="832"/>
        <end position="852"/>
    </location>
</feature>
<dbReference type="InterPro" id="IPR009447">
    <property type="entry name" value="PIGW/GWT1"/>
</dbReference>
<dbReference type="GO" id="GO:0006024">
    <property type="term" value="P:glycosaminoglycan biosynthetic process"/>
    <property type="evidence" value="ECO:0007669"/>
    <property type="project" value="UniProtKB-ARBA"/>
</dbReference>
<evidence type="ECO:0000256" key="6">
    <source>
        <dbReference type="ARBA" id="ARBA00008661"/>
    </source>
</evidence>
<keyword evidence="7" id="KW-0328">Glycosyltransferase</keyword>
<keyword evidence="20" id="KW-1185">Reference proteome</keyword>
<dbReference type="Gene3D" id="3.90.550.50">
    <property type="match status" value="1"/>
</dbReference>
<dbReference type="EMBL" id="UYYF01004714">
    <property type="protein sequence ID" value="VDN06592.1"/>
    <property type="molecule type" value="Genomic_DNA"/>
</dbReference>
<evidence type="ECO:0000256" key="3">
    <source>
        <dbReference type="ARBA" id="ARBA00004323"/>
    </source>
</evidence>
<keyword evidence="14" id="KW-0325">Glycoprotein</keyword>
<comment type="similarity">
    <text evidence="6">Belongs to the glycosyltransferase 31 family.</text>
</comment>
<evidence type="ECO:0000256" key="11">
    <source>
        <dbReference type="ARBA" id="ARBA00022989"/>
    </source>
</evidence>
<dbReference type="Pfam" id="PF00179">
    <property type="entry name" value="UQ_con"/>
    <property type="match status" value="1"/>
</dbReference>
<evidence type="ECO:0000313" key="19">
    <source>
        <dbReference type="EMBL" id="VDN06592.1"/>
    </source>
</evidence>
<dbReference type="PANTHER" id="PTHR20661">
    <property type="entry name" value="PHOSPHATIDYLINOSITOL-GLYCAN BIOSYNTHESIS CLASS W PROTEIN"/>
    <property type="match status" value="1"/>
</dbReference>
<dbReference type="PANTHER" id="PTHR20661:SF0">
    <property type="entry name" value="PHOSPHATIDYLINOSITOL-GLYCAN BIOSYNTHESIS CLASS W PROTEIN"/>
    <property type="match status" value="1"/>
</dbReference>
<dbReference type="Proteomes" id="UP000276776">
    <property type="component" value="Unassembled WGS sequence"/>
</dbReference>
<dbReference type="Gene3D" id="3.10.110.10">
    <property type="entry name" value="Ubiquitin Conjugating Enzyme"/>
    <property type="match status" value="1"/>
</dbReference>
<evidence type="ECO:0000256" key="5">
    <source>
        <dbReference type="ARBA" id="ARBA00005093"/>
    </source>
</evidence>
<dbReference type="GO" id="GO:0047220">
    <property type="term" value="F:galactosylxylosylprotein 3-beta-galactosyltransferase activity"/>
    <property type="evidence" value="ECO:0007669"/>
    <property type="project" value="UniProtKB-EC"/>
</dbReference>
<feature type="transmembrane region" description="Helical" evidence="17">
    <location>
        <begin position="807"/>
        <end position="826"/>
    </location>
</feature>
<evidence type="ECO:0000256" key="13">
    <source>
        <dbReference type="ARBA" id="ARBA00023136"/>
    </source>
</evidence>
<feature type="transmembrane region" description="Helical" evidence="17">
    <location>
        <begin position="1045"/>
        <end position="1063"/>
    </location>
</feature>
<protein>
    <recommendedName>
        <fullName evidence="16">galactosylxylosylprotein 3-beta-galactosyltransferase</fullName>
        <ecNumber evidence="16">2.4.1.134</ecNumber>
    </recommendedName>
</protein>
<keyword evidence="9 17" id="KW-0812">Transmembrane</keyword>
<dbReference type="InterPro" id="IPR002659">
    <property type="entry name" value="Glyco_trans_31"/>
</dbReference>
<feature type="transmembrane region" description="Helical" evidence="17">
    <location>
        <begin position="932"/>
        <end position="949"/>
    </location>
</feature>
<evidence type="ECO:0000256" key="14">
    <source>
        <dbReference type="ARBA" id="ARBA00023180"/>
    </source>
</evidence>
<name>A0A158RCV2_THECL</name>
<evidence type="ECO:0000256" key="4">
    <source>
        <dbReference type="ARBA" id="ARBA00004840"/>
    </source>
</evidence>
<evidence type="ECO:0000256" key="10">
    <source>
        <dbReference type="ARBA" id="ARBA00022968"/>
    </source>
</evidence>
<dbReference type="GO" id="GO:0072659">
    <property type="term" value="P:protein localization to plasma membrane"/>
    <property type="evidence" value="ECO:0007669"/>
    <property type="project" value="TreeGrafter"/>
</dbReference>
<dbReference type="SMART" id="SM00212">
    <property type="entry name" value="UBCc"/>
    <property type="match status" value="1"/>
</dbReference>
<keyword evidence="13 17" id="KW-0472">Membrane</keyword>
<dbReference type="GO" id="GO:0032216">
    <property type="term" value="F:glucosaminyl-phosphatidylinositol O-acyltransferase activity"/>
    <property type="evidence" value="ECO:0007669"/>
    <property type="project" value="TreeGrafter"/>
</dbReference>
<keyword evidence="11 17" id="KW-1133">Transmembrane helix</keyword>
<feature type="transmembrane region" description="Helical" evidence="17">
    <location>
        <begin position="859"/>
        <end position="875"/>
    </location>
</feature>
<feature type="transmembrane region" description="Helical" evidence="17">
    <location>
        <begin position="737"/>
        <end position="756"/>
    </location>
</feature>
<evidence type="ECO:0000256" key="12">
    <source>
        <dbReference type="ARBA" id="ARBA00023034"/>
    </source>
</evidence>
<comment type="cofactor">
    <cofactor evidence="1">
        <name>Mn(2+)</name>
        <dbReference type="ChEBI" id="CHEBI:29035"/>
    </cofactor>
</comment>
<keyword evidence="8" id="KW-0808">Transferase</keyword>
<feature type="transmembrane region" description="Helical" evidence="17">
    <location>
        <begin position="1069"/>
        <end position="1089"/>
    </location>
</feature>
<feature type="transmembrane region" description="Helical" evidence="17">
    <location>
        <begin position="275"/>
        <end position="296"/>
    </location>
</feature>
<reference evidence="21" key="1">
    <citation type="submission" date="2016-04" db="UniProtKB">
        <authorList>
            <consortium name="WormBaseParasite"/>
        </authorList>
    </citation>
    <scope>IDENTIFICATION</scope>
</reference>
<feature type="transmembrane region" description="Helical" evidence="17">
    <location>
        <begin position="660"/>
        <end position="678"/>
    </location>
</feature>
<comment type="pathway">
    <text evidence="4">Glycan metabolism; chondroitin sulfate biosynthesis.</text>
</comment>